<keyword evidence="2" id="KW-0472">Membrane</keyword>
<feature type="compositionally biased region" description="Low complexity" evidence="1">
    <location>
        <begin position="39"/>
        <end position="60"/>
    </location>
</feature>
<gene>
    <name evidence="3" type="ORF">ORV05_07080</name>
</gene>
<reference evidence="3" key="1">
    <citation type="submission" date="2022-11" db="EMBL/GenBank/DDBJ databases">
        <authorList>
            <person name="Mo P."/>
        </authorList>
    </citation>
    <scope>NUCLEOTIDE SEQUENCE</scope>
    <source>
        <strain evidence="3">HUAS 11-8</strain>
    </source>
</reference>
<accession>A0ABY7BA04</accession>
<sequence length="339" mass="34971">MGSEQAEQEVADMLPAAVEAAAGPGPEPEPEPEPRVEPESGSAAEPAAETPAAPADGGRPARGRAGLAVLGRVGIVLAVLTVAGGGIWATSRAGSPQASPTTTEIPALQVKAADVAPGSTAPVDATVNGAQIVTGQQSQPQQQQQQQQGKRQGKDLLSLWADKVSDVTGIPVRALIGYGNAELVLRASQPSCRISWATLAGIGRIESNHGQYGGAVLQANGYPSKPIIGVPLDGTPGVRAIGDTDHGRFDGDPYYDRAVGPMQFIPSTWARWGGGYDPQQIDAAALAAAKYLCAGGRDMASPQGWWQGILSYNNSVDYAQKVFGLADSYAKAAQVVRMS</sequence>
<feature type="compositionally biased region" description="Acidic residues" evidence="1">
    <location>
        <begin position="1"/>
        <end position="10"/>
    </location>
</feature>
<dbReference type="InterPro" id="IPR023346">
    <property type="entry name" value="Lysozyme-like_dom_sf"/>
</dbReference>
<dbReference type="InterPro" id="IPR043426">
    <property type="entry name" value="MltB-like"/>
</dbReference>
<evidence type="ECO:0000256" key="2">
    <source>
        <dbReference type="SAM" id="Phobius"/>
    </source>
</evidence>
<evidence type="ECO:0000313" key="3">
    <source>
        <dbReference type="EMBL" id="WAL67538.1"/>
    </source>
</evidence>
<keyword evidence="2" id="KW-0812">Transmembrane</keyword>
<feature type="compositionally biased region" description="Low complexity" evidence="1">
    <location>
        <begin position="15"/>
        <end position="24"/>
    </location>
</feature>
<dbReference type="EMBL" id="CP113836">
    <property type="protein sequence ID" value="WAL67538.1"/>
    <property type="molecule type" value="Genomic_DNA"/>
</dbReference>
<keyword evidence="2" id="KW-1133">Transmembrane helix</keyword>
<feature type="region of interest" description="Disordered" evidence="1">
    <location>
        <begin position="1"/>
        <end position="60"/>
    </location>
</feature>
<dbReference type="Proteomes" id="UP001163203">
    <property type="component" value="Chromosome"/>
</dbReference>
<name>A0ABY7BA04_9PSEU</name>
<dbReference type="Gene3D" id="1.10.530.10">
    <property type="match status" value="1"/>
</dbReference>
<keyword evidence="4" id="KW-1185">Reference proteome</keyword>
<evidence type="ECO:0000313" key="4">
    <source>
        <dbReference type="Proteomes" id="UP001163203"/>
    </source>
</evidence>
<evidence type="ECO:0000256" key="1">
    <source>
        <dbReference type="SAM" id="MobiDB-lite"/>
    </source>
</evidence>
<feature type="transmembrane region" description="Helical" evidence="2">
    <location>
        <begin position="69"/>
        <end position="89"/>
    </location>
</feature>
<organism evidence="3 4">
    <name type="scientific">Amycolatopsis cynarae</name>
    <dbReference type="NCBI Taxonomy" id="2995223"/>
    <lineage>
        <taxon>Bacteria</taxon>
        <taxon>Bacillati</taxon>
        <taxon>Actinomycetota</taxon>
        <taxon>Actinomycetes</taxon>
        <taxon>Pseudonocardiales</taxon>
        <taxon>Pseudonocardiaceae</taxon>
        <taxon>Amycolatopsis</taxon>
    </lineage>
</organism>
<dbReference type="PANTHER" id="PTHR30163">
    <property type="entry name" value="MEMBRANE-BOUND LYTIC MUREIN TRANSGLYCOSYLASE B"/>
    <property type="match status" value="1"/>
</dbReference>
<dbReference type="SUPFAM" id="SSF53955">
    <property type="entry name" value="Lysozyme-like"/>
    <property type="match status" value="1"/>
</dbReference>
<dbReference type="PANTHER" id="PTHR30163:SF8">
    <property type="entry name" value="LYTIC MUREIN TRANSGLYCOSYLASE"/>
    <property type="match status" value="1"/>
</dbReference>
<proteinExistence type="predicted"/>
<protein>
    <submittedName>
        <fullName evidence="3">Murein transglycosylase</fullName>
    </submittedName>
</protein>